<dbReference type="EMBL" id="KQ244503">
    <property type="protein sequence ID" value="KNC74340.1"/>
    <property type="molecule type" value="Genomic_DNA"/>
</dbReference>
<evidence type="ECO:0000313" key="2">
    <source>
        <dbReference type="EMBL" id="KNC74340.1"/>
    </source>
</evidence>
<dbReference type="AlphaFoldDB" id="A0A0L0FC54"/>
<dbReference type="Proteomes" id="UP000054560">
    <property type="component" value="Unassembled WGS sequence"/>
</dbReference>
<evidence type="ECO:0000313" key="3">
    <source>
        <dbReference type="Proteomes" id="UP000054560"/>
    </source>
</evidence>
<name>A0A0L0FC54_9EUKA</name>
<keyword evidence="3" id="KW-1185">Reference proteome</keyword>
<proteinExistence type="predicted"/>
<feature type="region of interest" description="Disordered" evidence="1">
    <location>
        <begin position="167"/>
        <end position="188"/>
    </location>
</feature>
<evidence type="ECO:0000256" key="1">
    <source>
        <dbReference type="SAM" id="MobiDB-lite"/>
    </source>
</evidence>
<sequence>VFGQPHLDLQGRTLLTQHGDMAIFNVYAPTGSHATKKEFHQQLTLKMREQRAKGMRVVLAGDLNVTRRKEDVVWHSRMLTLQLLMNILHARVDQKGHTEASNRGHVLSDRGLNDEEISDEEIRGGGLLGTELRDDVNTSSEKIGDEKISRTDKSIEAAKNSLNALTAPSTRINGEGPHGSPRRVTDDGHITRECSMPKISSMRIKSPEETRLCGNNTCQISMCGNNTCQISMCGINTCQISMCGNKPYETSGCGEKARDGSDGLSVALEEHTARKILAALPQTIELLKGLRVLEVPGSKKPKEYTRKTTSYKV</sequence>
<dbReference type="Gene3D" id="3.60.10.10">
    <property type="entry name" value="Endonuclease/exonuclease/phosphatase"/>
    <property type="match status" value="1"/>
</dbReference>
<accession>A0A0L0FC54</accession>
<protein>
    <recommendedName>
        <fullName evidence="4">Endonuclease/exonuclease/phosphatase domain-containing protein</fullName>
    </recommendedName>
</protein>
<evidence type="ECO:0008006" key="4">
    <source>
        <dbReference type="Google" id="ProtNLM"/>
    </source>
</evidence>
<dbReference type="InterPro" id="IPR036691">
    <property type="entry name" value="Endo/exonu/phosph_ase_sf"/>
</dbReference>
<feature type="non-terminal residue" evidence="2">
    <location>
        <position position="1"/>
    </location>
</feature>
<gene>
    <name evidence="2" type="ORF">SARC_13110</name>
</gene>
<dbReference type="SUPFAM" id="SSF56219">
    <property type="entry name" value="DNase I-like"/>
    <property type="match status" value="1"/>
</dbReference>
<dbReference type="GeneID" id="25913614"/>
<feature type="non-terminal residue" evidence="2">
    <location>
        <position position="313"/>
    </location>
</feature>
<reference evidence="2 3" key="1">
    <citation type="submission" date="2011-02" db="EMBL/GenBank/DDBJ databases">
        <title>The Genome Sequence of Sphaeroforma arctica JP610.</title>
        <authorList>
            <consortium name="The Broad Institute Genome Sequencing Platform"/>
            <person name="Russ C."/>
            <person name="Cuomo C."/>
            <person name="Young S.K."/>
            <person name="Zeng Q."/>
            <person name="Gargeya S."/>
            <person name="Alvarado L."/>
            <person name="Berlin A."/>
            <person name="Chapman S.B."/>
            <person name="Chen Z."/>
            <person name="Freedman E."/>
            <person name="Gellesch M."/>
            <person name="Goldberg J."/>
            <person name="Griggs A."/>
            <person name="Gujja S."/>
            <person name="Heilman E."/>
            <person name="Heiman D."/>
            <person name="Howarth C."/>
            <person name="Mehta T."/>
            <person name="Neiman D."/>
            <person name="Pearson M."/>
            <person name="Roberts A."/>
            <person name="Saif S."/>
            <person name="Shea T."/>
            <person name="Shenoy N."/>
            <person name="Sisk P."/>
            <person name="Stolte C."/>
            <person name="Sykes S."/>
            <person name="White J."/>
            <person name="Yandava C."/>
            <person name="Burger G."/>
            <person name="Gray M.W."/>
            <person name="Holland P.W.H."/>
            <person name="King N."/>
            <person name="Lang F.B.F."/>
            <person name="Roger A.J."/>
            <person name="Ruiz-Trillo I."/>
            <person name="Haas B."/>
            <person name="Nusbaum C."/>
            <person name="Birren B."/>
        </authorList>
    </citation>
    <scope>NUCLEOTIDE SEQUENCE [LARGE SCALE GENOMIC DNA]</scope>
    <source>
        <strain evidence="2 3">JP610</strain>
    </source>
</reference>
<dbReference type="OrthoDB" id="391817at2759"/>
<organism evidence="2 3">
    <name type="scientific">Sphaeroforma arctica JP610</name>
    <dbReference type="NCBI Taxonomy" id="667725"/>
    <lineage>
        <taxon>Eukaryota</taxon>
        <taxon>Ichthyosporea</taxon>
        <taxon>Ichthyophonida</taxon>
        <taxon>Sphaeroforma</taxon>
    </lineage>
</organism>
<dbReference type="STRING" id="667725.A0A0L0FC54"/>
<dbReference type="RefSeq" id="XP_014148242.1">
    <property type="nucleotide sequence ID" value="XM_014292767.1"/>
</dbReference>